<reference evidence="3" key="3">
    <citation type="submission" date="2018-08" db="UniProtKB">
        <authorList>
            <consortium name="EnsemblPlants"/>
        </authorList>
    </citation>
    <scope>IDENTIFICATION</scope>
    <source>
        <strain evidence="3">cv. Bd21</strain>
    </source>
</reference>
<evidence type="ECO:0000313" key="4">
    <source>
        <dbReference type="Proteomes" id="UP000008810"/>
    </source>
</evidence>
<evidence type="ECO:0000313" key="3">
    <source>
        <dbReference type="EnsemblPlants" id="PNT77680"/>
    </source>
</evidence>
<gene>
    <name evidence="2" type="ORF">BRADI_1g66893v3</name>
</gene>
<dbReference type="EMBL" id="CM000880">
    <property type="protein sequence ID" value="PNT77680.1"/>
    <property type="molecule type" value="Genomic_DNA"/>
</dbReference>
<organism evidence="2">
    <name type="scientific">Brachypodium distachyon</name>
    <name type="common">Purple false brome</name>
    <name type="synonym">Trachynia distachya</name>
    <dbReference type="NCBI Taxonomy" id="15368"/>
    <lineage>
        <taxon>Eukaryota</taxon>
        <taxon>Viridiplantae</taxon>
        <taxon>Streptophyta</taxon>
        <taxon>Embryophyta</taxon>
        <taxon>Tracheophyta</taxon>
        <taxon>Spermatophyta</taxon>
        <taxon>Magnoliopsida</taxon>
        <taxon>Liliopsida</taxon>
        <taxon>Poales</taxon>
        <taxon>Poaceae</taxon>
        <taxon>BOP clade</taxon>
        <taxon>Pooideae</taxon>
        <taxon>Stipodae</taxon>
        <taxon>Brachypodieae</taxon>
        <taxon>Brachypodium</taxon>
    </lineage>
</organism>
<dbReference type="InParanoid" id="A0A2K2DTS0"/>
<protein>
    <submittedName>
        <fullName evidence="2 3">Uncharacterized protein</fullName>
    </submittedName>
</protein>
<accession>A0A2K2DTS0</accession>
<sequence length="157" mass="17380">MRWTGGRTRRSSAPTGSSASWTSSLTPTPSPSTSSRRCSRRSSGSRRRSTSSRHSTSTRRLNNNRRASCASLRNQKTDLMVRARQSTYTSTITPCLVHSLHRQLIYQSLFSWTCPTEYNNLSGPVPGSLSRTFKSRRCSGLFSGMTPSGRTPASSRL</sequence>
<dbReference type="AlphaFoldDB" id="A0A2K2DTS0"/>
<evidence type="ECO:0000256" key="1">
    <source>
        <dbReference type="SAM" id="MobiDB-lite"/>
    </source>
</evidence>
<evidence type="ECO:0000313" key="2">
    <source>
        <dbReference type="EMBL" id="PNT77680.1"/>
    </source>
</evidence>
<dbReference type="EnsemblPlants" id="PNT77680">
    <property type="protein sequence ID" value="PNT77680"/>
    <property type="gene ID" value="BRADI_1g66893v3"/>
</dbReference>
<feature type="compositionally biased region" description="Basic residues" evidence="1">
    <location>
        <begin position="37"/>
        <end position="51"/>
    </location>
</feature>
<keyword evidence="4" id="KW-1185">Reference proteome</keyword>
<proteinExistence type="predicted"/>
<dbReference type="Gramene" id="PNT77680">
    <property type="protein sequence ID" value="PNT77680"/>
    <property type="gene ID" value="BRADI_1g66893v3"/>
</dbReference>
<feature type="region of interest" description="Disordered" evidence="1">
    <location>
        <begin position="1"/>
        <end position="68"/>
    </location>
</feature>
<reference evidence="2" key="2">
    <citation type="submission" date="2017-06" db="EMBL/GenBank/DDBJ databases">
        <title>WGS assembly of Brachypodium distachyon.</title>
        <authorList>
            <consortium name="The International Brachypodium Initiative"/>
            <person name="Lucas S."/>
            <person name="Harmon-Smith M."/>
            <person name="Lail K."/>
            <person name="Tice H."/>
            <person name="Grimwood J."/>
            <person name="Bruce D."/>
            <person name="Barry K."/>
            <person name="Shu S."/>
            <person name="Lindquist E."/>
            <person name="Wang M."/>
            <person name="Pitluck S."/>
            <person name="Vogel J.P."/>
            <person name="Garvin D.F."/>
            <person name="Mockler T.C."/>
            <person name="Schmutz J."/>
            <person name="Rokhsar D."/>
            <person name="Bevan M.W."/>
        </authorList>
    </citation>
    <scope>NUCLEOTIDE SEQUENCE</scope>
    <source>
        <strain evidence="2">Bd21</strain>
    </source>
</reference>
<feature type="compositionally biased region" description="Low complexity" evidence="1">
    <location>
        <begin position="1"/>
        <end position="36"/>
    </location>
</feature>
<reference evidence="2 3" key="1">
    <citation type="journal article" date="2010" name="Nature">
        <title>Genome sequencing and analysis of the model grass Brachypodium distachyon.</title>
        <authorList>
            <consortium name="International Brachypodium Initiative"/>
        </authorList>
    </citation>
    <scope>NUCLEOTIDE SEQUENCE [LARGE SCALE GENOMIC DNA]</scope>
    <source>
        <strain evidence="2 3">Bd21</strain>
    </source>
</reference>
<name>A0A2K2DTS0_BRADI</name>
<dbReference type="Proteomes" id="UP000008810">
    <property type="component" value="Chromosome 1"/>
</dbReference>